<dbReference type="GO" id="GO:0005886">
    <property type="term" value="C:plasma membrane"/>
    <property type="evidence" value="ECO:0007669"/>
    <property type="project" value="TreeGrafter"/>
</dbReference>
<evidence type="ECO:0000313" key="11">
    <source>
        <dbReference type="EMBL" id="CAJ1395751.1"/>
    </source>
</evidence>
<evidence type="ECO:0000313" key="12">
    <source>
        <dbReference type="Proteomes" id="UP001178507"/>
    </source>
</evidence>
<feature type="transmembrane region" description="Helical" evidence="9">
    <location>
        <begin position="163"/>
        <end position="185"/>
    </location>
</feature>
<evidence type="ECO:0000259" key="10">
    <source>
        <dbReference type="Pfam" id="PF14360"/>
    </source>
</evidence>
<dbReference type="Pfam" id="PF14360">
    <property type="entry name" value="PAP2_C"/>
    <property type="match status" value="1"/>
</dbReference>
<evidence type="ECO:0000256" key="7">
    <source>
        <dbReference type="ARBA" id="ARBA00023098"/>
    </source>
</evidence>
<comment type="similarity">
    <text evidence="2">Belongs to the sphingomyelin synthase family.</text>
</comment>
<keyword evidence="5" id="KW-0746">Sphingolipid metabolism</keyword>
<keyword evidence="4 9" id="KW-0812">Transmembrane</keyword>
<dbReference type="GO" id="GO:0000139">
    <property type="term" value="C:Golgi membrane"/>
    <property type="evidence" value="ECO:0007669"/>
    <property type="project" value="TreeGrafter"/>
</dbReference>
<keyword evidence="3" id="KW-0808">Transferase</keyword>
<keyword evidence="8 9" id="KW-0472">Membrane</keyword>
<feature type="transmembrane region" description="Helical" evidence="9">
    <location>
        <begin position="302"/>
        <end position="323"/>
    </location>
</feature>
<dbReference type="InterPro" id="IPR025749">
    <property type="entry name" value="Sphingomyelin_synth-like_dom"/>
</dbReference>
<dbReference type="GO" id="GO:0046513">
    <property type="term" value="P:ceramide biosynthetic process"/>
    <property type="evidence" value="ECO:0007669"/>
    <property type="project" value="TreeGrafter"/>
</dbReference>
<evidence type="ECO:0000256" key="3">
    <source>
        <dbReference type="ARBA" id="ARBA00022679"/>
    </source>
</evidence>
<dbReference type="PANTHER" id="PTHR21290">
    <property type="entry name" value="SPHINGOMYELIN SYNTHETASE"/>
    <property type="match status" value="1"/>
</dbReference>
<accession>A0AA36N9Z4</accession>
<comment type="caution">
    <text evidence="11">The sequence shown here is derived from an EMBL/GenBank/DDBJ whole genome shotgun (WGS) entry which is preliminary data.</text>
</comment>
<dbReference type="GO" id="GO:0005789">
    <property type="term" value="C:endoplasmic reticulum membrane"/>
    <property type="evidence" value="ECO:0007669"/>
    <property type="project" value="TreeGrafter"/>
</dbReference>
<evidence type="ECO:0000256" key="6">
    <source>
        <dbReference type="ARBA" id="ARBA00022989"/>
    </source>
</evidence>
<keyword evidence="6 9" id="KW-1133">Transmembrane helix</keyword>
<name>A0AA36N9Z4_9DINO</name>
<evidence type="ECO:0000256" key="4">
    <source>
        <dbReference type="ARBA" id="ARBA00022692"/>
    </source>
</evidence>
<evidence type="ECO:0000256" key="9">
    <source>
        <dbReference type="SAM" id="Phobius"/>
    </source>
</evidence>
<dbReference type="AlphaFoldDB" id="A0AA36N9Z4"/>
<protein>
    <recommendedName>
        <fullName evidence="10">Sphingomyelin synthase-like domain-containing protein</fullName>
    </recommendedName>
</protein>
<proteinExistence type="inferred from homology"/>
<feature type="transmembrane region" description="Helical" evidence="9">
    <location>
        <begin position="197"/>
        <end position="217"/>
    </location>
</feature>
<evidence type="ECO:0000256" key="2">
    <source>
        <dbReference type="ARBA" id="ARBA00005441"/>
    </source>
</evidence>
<evidence type="ECO:0000256" key="1">
    <source>
        <dbReference type="ARBA" id="ARBA00004141"/>
    </source>
</evidence>
<dbReference type="Proteomes" id="UP001178507">
    <property type="component" value="Unassembled WGS sequence"/>
</dbReference>
<organism evidence="11 12">
    <name type="scientific">Effrenium voratum</name>
    <dbReference type="NCBI Taxonomy" id="2562239"/>
    <lineage>
        <taxon>Eukaryota</taxon>
        <taxon>Sar</taxon>
        <taxon>Alveolata</taxon>
        <taxon>Dinophyceae</taxon>
        <taxon>Suessiales</taxon>
        <taxon>Symbiodiniaceae</taxon>
        <taxon>Effrenium</taxon>
    </lineage>
</organism>
<dbReference type="GO" id="GO:0033188">
    <property type="term" value="F:sphingomyelin synthase activity"/>
    <property type="evidence" value="ECO:0007669"/>
    <property type="project" value="TreeGrafter"/>
</dbReference>
<sequence length="452" mass="50517">MDEDKRQELKTTIQSMPGGPSEEVKQLLVLAEIYRLLSTKEMNAVRRAAVYPRLLSKKYMDDKELYTPLWKQAWYVIFPVLLFMLCFAIQSFFLHIATAFYVRYMDRLQNSVESLGAKVGSTVDLAAVEGGELFDLVARMAATNSTSDPTEAVRDGNIKIPMIVLDLSGIIPAFLCVSCFAYSFVQKRFHIGLWYKTFLIACCMAIMKGVLDVVTVLPDSIGWQQCKDRLGEVGLQKMLHRHFFTDFAHTMAAAISDEIFGVEGKRIRYCADMMISGHTYFACLFSLAAYKLTGAIELTKRVQFWVGLLCAFCVFLEVALVAAARFHYTVDMITSVILVVLLWDSLYLEQVASDWSEGYSWQDPRAFAQQTCCGRTCGPGKDSGGKLGKPRVLPSQSTHLINMRMLSGSPSWRDDVDGNGAASGGDELCGQGFLQCEVCQPLIYQHRQGAQP</sequence>
<feature type="transmembrane region" description="Helical" evidence="9">
    <location>
        <begin position="269"/>
        <end position="290"/>
    </location>
</feature>
<dbReference type="PANTHER" id="PTHR21290:SF25">
    <property type="entry name" value="SPHINGOMYELIN SYNTHASE-RELATED PROTEIN 1"/>
    <property type="match status" value="1"/>
</dbReference>
<keyword evidence="7" id="KW-0443">Lipid metabolism</keyword>
<comment type="subcellular location">
    <subcellularLocation>
        <location evidence="1">Membrane</location>
        <topology evidence="1">Multi-pass membrane protein</topology>
    </subcellularLocation>
</comment>
<reference evidence="11" key="1">
    <citation type="submission" date="2023-08" db="EMBL/GenBank/DDBJ databases">
        <authorList>
            <person name="Chen Y."/>
            <person name="Shah S."/>
            <person name="Dougan E. K."/>
            <person name="Thang M."/>
            <person name="Chan C."/>
        </authorList>
    </citation>
    <scope>NUCLEOTIDE SEQUENCE</scope>
</reference>
<dbReference type="EMBL" id="CAUJNA010003207">
    <property type="protein sequence ID" value="CAJ1395751.1"/>
    <property type="molecule type" value="Genomic_DNA"/>
</dbReference>
<keyword evidence="12" id="KW-1185">Reference proteome</keyword>
<dbReference type="InterPro" id="IPR045221">
    <property type="entry name" value="Sphingomyelin_synth-like"/>
</dbReference>
<evidence type="ECO:0000256" key="5">
    <source>
        <dbReference type="ARBA" id="ARBA00022919"/>
    </source>
</evidence>
<evidence type="ECO:0000256" key="8">
    <source>
        <dbReference type="ARBA" id="ARBA00023136"/>
    </source>
</evidence>
<gene>
    <name evidence="11" type="ORF">EVOR1521_LOCUS20112</name>
</gene>
<feature type="domain" description="Sphingomyelin synthase-like" evidence="10">
    <location>
        <begin position="270"/>
        <end position="347"/>
    </location>
</feature>
<dbReference type="GO" id="GO:0047493">
    <property type="term" value="F:ceramide cholinephosphotransferase activity"/>
    <property type="evidence" value="ECO:0007669"/>
    <property type="project" value="TreeGrafter"/>
</dbReference>
<feature type="transmembrane region" description="Helical" evidence="9">
    <location>
        <begin position="73"/>
        <end position="102"/>
    </location>
</feature>